<evidence type="ECO:0000313" key="2">
    <source>
        <dbReference type="EMBL" id="CAK9054911.1"/>
    </source>
</evidence>
<protein>
    <submittedName>
        <fullName evidence="2">CSP domain-containing protein</fullName>
    </submittedName>
</protein>
<comment type="caution">
    <text evidence="2">The sequence shown here is derived from an EMBL/GenBank/DDBJ whole genome shotgun (WGS) entry which is preliminary data.</text>
</comment>
<keyword evidence="3" id="KW-1185">Reference proteome</keyword>
<dbReference type="Proteomes" id="UP001642464">
    <property type="component" value="Unassembled WGS sequence"/>
</dbReference>
<sequence length="579" mass="64306">MVLPASHAVPVYLRAPSGRTALYYVPQPEEESLQAQEAKQLMQDRSRPETHLNVGDAVYRQGQLASVVAVDHSLSPPSYVVRMAQSGEEVNCELNNLVILNGLNMLQDQLWNPEVQQPDLQGRVLEEQAWKMQMELQDGHDLQGTGGSKNYALQAVTEALDRAEDQLWNPQVQQPDLQGRALEERAWKMQMQFQDGHDLQGTGGSKNYALQAVTEALDRAEVSFSGFGNVQDFEVHDPKSGLQASRDRVPAPHMGNALIEETLAGFAKSTRVLPTDDVEAIPGCMDARSSRDHMAITLVKEDERMGENRSMQFRAPSNLGRNGTISFQPASLIEFDNISPVSDEAQRQGEERMVRGSTDANVPSAFEPSLQADLAHHIVEDAVKDNELLRNTLRNLALHGLIEDALPQMPLPDCEQMVQDFPLAHEEAHEHCMKKAPIPVDERPESKEEVQHNYLLDFVLQTDRLGPGRATMPDFARVSRKVGQGSCGAEKIRKLAPRKVPKLPRHSRDHLVDLVLAGPGNTTPNFAPRGLQRGSTLKGQVKSTCYGDFPPRKVAPRRQGGKVQPTTLPPVSKKMYNWQ</sequence>
<gene>
    <name evidence="2" type="ORF">SCF082_LOCUS29758</name>
</gene>
<proteinExistence type="predicted"/>
<organism evidence="2 3">
    <name type="scientific">Durusdinium trenchii</name>
    <dbReference type="NCBI Taxonomy" id="1381693"/>
    <lineage>
        <taxon>Eukaryota</taxon>
        <taxon>Sar</taxon>
        <taxon>Alveolata</taxon>
        <taxon>Dinophyceae</taxon>
        <taxon>Suessiales</taxon>
        <taxon>Symbiodiniaceae</taxon>
        <taxon>Durusdinium</taxon>
    </lineage>
</organism>
<feature type="region of interest" description="Disordered" evidence="1">
    <location>
        <begin position="548"/>
        <end position="579"/>
    </location>
</feature>
<evidence type="ECO:0000313" key="3">
    <source>
        <dbReference type="Proteomes" id="UP001642464"/>
    </source>
</evidence>
<reference evidence="2 3" key="1">
    <citation type="submission" date="2024-02" db="EMBL/GenBank/DDBJ databases">
        <authorList>
            <person name="Chen Y."/>
            <person name="Shah S."/>
            <person name="Dougan E. K."/>
            <person name="Thang M."/>
            <person name="Chan C."/>
        </authorList>
    </citation>
    <scope>NUCLEOTIDE SEQUENCE [LARGE SCALE GENOMIC DNA]</scope>
</reference>
<accession>A0ABP0MTT9</accession>
<name>A0ABP0MTT9_9DINO</name>
<dbReference type="EMBL" id="CAXAMM010024225">
    <property type="protein sequence ID" value="CAK9054911.1"/>
    <property type="molecule type" value="Genomic_DNA"/>
</dbReference>
<evidence type="ECO:0000256" key="1">
    <source>
        <dbReference type="SAM" id="MobiDB-lite"/>
    </source>
</evidence>